<organism evidence="2 3">
    <name type="scientific">Homarus americanus</name>
    <name type="common">American lobster</name>
    <dbReference type="NCBI Taxonomy" id="6706"/>
    <lineage>
        <taxon>Eukaryota</taxon>
        <taxon>Metazoa</taxon>
        <taxon>Ecdysozoa</taxon>
        <taxon>Arthropoda</taxon>
        <taxon>Crustacea</taxon>
        <taxon>Multicrustacea</taxon>
        <taxon>Malacostraca</taxon>
        <taxon>Eumalacostraca</taxon>
        <taxon>Eucarida</taxon>
        <taxon>Decapoda</taxon>
        <taxon>Pleocyemata</taxon>
        <taxon>Astacidea</taxon>
        <taxon>Nephropoidea</taxon>
        <taxon>Nephropidae</taxon>
        <taxon>Homarus</taxon>
    </lineage>
</organism>
<sequence length="141" mass="15539">MPSTVVTSTLPAATAVMHQVDESLRTLGFDLKSLVKAFDLQTVGLLTLVVVVGIFLFDLLNYGYSSYQDDSSTYTSYGRSLVTTAARVWDHREQLGLNPYVRGGRGLDSMTQILDSLADAVLKYEDLETNDVPQARQSKDL</sequence>
<protein>
    <submittedName>
        <fullName evidence="2">Uncharacterized protein</fullName>
    </submittedName>
</protein>
<name>A0A8J5JGF6_HOMAM</name>
<dbReference type="AlphaFoldDB" id="A0A8J5JGF6"/>
<keyword evidence="3" id="KW-1185">Reference proteome</keyword>
<feature type="transmembrane region" description="Helical" evidence="1">
    <location>
        <begin position="40"/>
        <end position="60"/>
    </location>
</feature>
<comment type="caution">
    <text evidence="2">The sequence shown here is derived from an EMBL/GenBank/DDBJ whole genome shotgun (WGS) entry which is preliminary data.</text>
</comment>
<dbReference type="Proteomes" id="UP000747542">
    <property type="component" value="Unassembled WGS sequence"/>
</dbReference>
<proteinExistence type="predicted"/>
<keyword evidence="1" id="KW-0812">Transmembrane</keyword>
<evidence type="ECO:0000256" key="1">
    <source>
        <dbReference type="SAM" id="Phobius"/>
    </source>
</evidence>
<keyword evidence="1" id="KW-1133">Transmembrane helix</keyword>
<keyword evidence="1" id="KW-0472">Membrane</keyword>
<dbReference type="OrthoDB" id="6360687at2759"/>
<evidence type="ECO:0000313" key="3">
    <source>
        <dbReference type="Proteomes" id="UP000747542"/>
    </source>
</evidence>
<evidence type="ECO:0000313" key="2">
    <source>
        <dbReference type="EMBL" id="KAG7156269.1"/>
    </source>
</evidence>
<dbReference type="EMBL" id="JAHLQT010039184">
    <property type="protein sequence ID" value="KAG7156269.1"/>
    <property type="molecule type" value="Genomic_DNA"/>
</dbReference>
<gene>
    <name evidence="2" type="ORF">Hamer_G005989</name>
</gene>
<reference evidence="2" key="1">
    <citation type="journal article" date="2021" name="Sci. Adv.">
        <title>The American lobster genome reveals insights on longevity, neural, and immune adaptations.</title>
        <authorList>
            <person name="Polinski J.M."/>
            <person name="Zimin A.V."/>
            <person name="Clark K.F."/>
            <person name="Kohn A.B."/>
            <person name="Sadowski N."/>
            <person name="Timp W."/>
            <person name="Ptitsyn A."/>
            <person name="Khanna P."/>
            <person name="Romanova D.Y."/>
            <person name="Williams P."/>
            <person name="Greenwood S.J."/>
            <person name="Moroz L.L."/>
            <person name="Walt D.R."/>
            <person name="Bodnar A.G."/>
        </authorList>
    </citation>
    <scope>NUCLEOTIDE SEQUENCE</scope>
    <source>
        <strain evidence="2">GMGI-L3</strain>
    </source>
</reference>
<accession>A0A8J5JGF6</accession>